<evidence type="ECO:0000313" key="2">
    <source>
        <dbReference type="Proteomes" id="UP001057402"/>
    </source>
</evidence>
<reference evidence="2" key="1">
    <citation type="journal article" date="2023" name="Front. Plant Sci.">
        <title>Chromosomal-level genome assembly of Melastoma candidum provides insights into trichome evolution.</title>
        <authorList>
            <person name="Zhong Y."/>
            <person name="Wu W."/>
            <person name="Sun C."/>
            <person name="Zou P."/>
            <person name="Liu Y."/>
            <person name="Dai S."/>
            <person name="Zhou R."/>
        </authorList>
    </citation>
    <scope>NUCLEOTIDE SEQUENCE [LARGE SCALE GENOMIC DNA]</scope>
</reference>
<protein>
    <submittedName>
        <fullName evidence="1">Uncharacterized protein</fullName>
    </submittedName>
</protein>
<evidence type="ECO:0000313" key="1">
    <source>
        <dbReference type="EMBL" id="KAI4377331.1"/>
    </source>
</evidence>
<name>A0ACB9RHM9_9MYRT</name>
<organism evidence="1 2">
    <name type="scientific">Melastoma candidum</name>
    <dbReference type="NCBI Taxonomy" id="119954"/>
    <lineage>
        <taxon>Eukaryota</taxon>
        <taxon>Viridiplantae</taxon>
        <taxon>Streptophyta</taxon>
        <taxon>Embryophyta</taxon>
        <taxon>Tracheophyta</taxon>
        <taxon>Spermatophyta</taxon>
        <taxon>Magnoliopsida</taxon>
        <taxon>eudicotyledons</taxon>
        <taxon>Gunneridae</taxon>
        <taxon>Pentapetalae</taxon>
        <taxon>rosids</taxon>
        <taxon>malvids</taxon>
        <taxon>Myrtales</taxon>
        <taxon>Melastomataceae</taxon>
        <taxon>Melastomatoideae</taxon>
        <taxon>Melastomateae</taxon>
        <taxon>Melastoma</taxon>
    </lineage>
</organism>
<accession>A0ACB9RHM9</accession>
<proteinExistence type="predicted"/>
<comment type="caution">
    <text evidence="1">The sequence shown here is derived from an EMBL/GenBank/DDBJ whole genome shotgun (WGS) entry which is preliminary data.</text>
</comment>
<dbReference type="Proteomes" id="UP001057402">
    <property type="component" value="Chromosome 4"/>
</dbReference>
<keyword evidence="2" id="KW-1185">Reference proteome</keyword>
<gene>
    <name evidence="1" type="ORF">MLD38_014976</name>
</gene>
<sequence length="297" mass="33780">MNLSPFKLDVDELINEFAENGSTTLADMKRVWLSRKFSFIYQASPSYNLTFFMQTLYSKSIAFPGHIVGSESLPHQLGGLYCLYCLYETQPFRPPFRIYISLSEMRSLKNLVVIAKQRGIQLVCPLVKRMLEEGMFLFGSLDVNEGSLAEKVNQLTELQNARVQLAYKKLFANTRIEHFLQMNLNEEIDLDAIKKTSADYLNAKRLAIEGAGAMADVQNIEHIATDKNPIGDTLEGITDAWDSQKKAFNQQIGHYQIPGDSQFKQLQLEHQPQNEDPQEGDNGDDFDLELEQLLSRS</sequence>
<dbReference type="EMBL" id="CM042883">
    <property type="protein sequence ID" value="KAI4377331.1"/>
    <property type="molecule type" value="Genomic_DNA"/>
</dbReference>